<proteinExistence type="predicted"/>
<dbReference type="Proteomes" id="UP000675968">
    <property type="component" value="Unassembled WGS sequence"/>
</dbReference>
<dbReference type="GO" id="GO:0042802">
    <property type="term" value="F:identical protein binding"/>
    <property type="evidence" value="ECO:0007669"/>
    <property type="project" value="TreeGrafter"/>
</dbReference>
<accession>A0A8T4L3G0</accession>
<dbReference type="InterPro" id="IPR004547">
    <property type="entry name" value="Glucosamine6P_isomerase"/>
</dbReference>
<reference evidence="3" key="2">
    <citation type="submission" date="2021-05" db="EMBL/GenBank/DDBJ databases">
        <title>Protein family content uncovers lineage relationships and bacterial pathway maintenance mechanisms in DPANN archaea.</title>
        <authorList>
            <person name="Castelle C.J."/>
            <person name="Meheust R."/>
            <person name="Jaffe A.L."/>
            <person name="Seitz K."/>
            <person name="Gong X."/>
            <person name="Baker B.J."/>
            <person name="Banfield J.F."/>
        </authorList>
    </citation>
    <scope>NUCLEOTIDE SEQUENCE</scope>
    <source>
        <strain evidence="3">RIFCSPLOWO2_01_FULL_AR10_48_17</strain>
    </source>
</reference>
<evidence type="ECO:0000313" key="3">
    <source>
        <dbReference type="EMBL" id="MBS3061077.1"/>
    </source>
</evidence>
<reference evidence="3" key="1">
    <citation type="submission" date="2021-03" db="EMBL/GenBank/DDBJ databases">
        <authorList>
            <person name="Jaffe A."/>
        </authorList>
    </citation>
    <scope>NUCLEOTIDE SEQUENCE</scope>
    <source>
        <strain evidence="3">RIFCSPLOWO2_01_FULL_AR10_48_17</strain>
    </source>
</reference>
<dbReference type="Pfam" id="PF01182">
    <property type="entry name" value="Glucosamine_iso"/>
    <property type="match status" value="1"/>
</dbReference>
<dbReference type="GO" id="GO:0006043">
    <property type="term" value="P:glucosamine catabolic process"/>
    <property type="evidence" value="ECO:0007669"/>
    <property type="project" value="TreeGrafter"/>
</dbReference>
<dbReference type="PANTHER" id="PTHR11280:SF5">
    <property type="entry name" value="GLUCOSAMINE-6-PHOSPHATE ISOMERASE"/>
    <property type="match status" value="1"/>
</dbReference>
<dbReference type="GO" id="GO:0006046">
    <property type="term" value="P:N-acetylglucosamine catabolic process"/>
    <property type="evidence" value="ECO:0007669"/>
    <property type="project" value="TreeGrafter"/>
</dbReference>
<dbReference type="InterPro" id="IPR037171">
    <property type="entry name" value="NagB/RpiA_transferase-like"/>
</dbReference>
<sequence length="479" mass="53473">MRFVVCRNAYQVSDVVFNLVADQLKKKPSSVFLLSSGSSPLGLYKRLVRAHEKGKLDFSKAVFFNLDEYLDCSEYSDSYHFFFHHHLFSRINAQKKNLLLWNPHSLDPEKELLKMHVLLKEFPVDLAILGIGQNGHVAFNEPGSLLNSHVRVVSLSQKTRLDNARFFSSIEAVPKKAFSFGLSEILKSKRVVLLATGTEKAPAVSAMLDRPVSTACPASVLSRHPDAWVIADSLAASLTRFASSGLPADEMDLWNFFNLPRTKKIVVLSSRLPDASMFCGGLLRSLSPKNAVFGIVLEESGATESTRLLEKEALSNGHALGLRCLFVRSKQSKKLSSTKKADEKKLLRLLDSLAPDIVLVPNRFHCGASDRLVRKIGVSWTKRHARSCLWSFESDRGLFEPGSASAAFEFGVDVMLQKYLAIRKLRSFVIAARIDLESKNLSVFRRISLYEWLSESLLLPMHLAAFAELFLVEKTGKGN</sequence>
<dbReference type="SUPFAM" id="SSF100950">
    <property type="entry name" value="NagB/RpiA/CoA transferase-like"/>
    <property type="match status" value="1"/>
</dbReference>
<dbReference type="GO" id="GO:0005737">
    <property type="term" value="C:cytoplasm"/>
    <property type="evidence" value="ECO:0007669"/>
    <property type="project" value="TreeGrafter"/>
</dbReference>
<comment type="caution">
    <text evidence="3">The sequence shown here is derived from an EMBL/GenBank/DDBJ whole genome shotgun (WGS) entry which is preliminary data.</text>
</comment>
<gene>
    <name evidence="3" type="ORF">J4215_00680</name>
</gene>
<dbReference type="GO" id="GO:0005975">
    <property type="term" value="P:carbohydrate metabolic process"/>
    <property type="evidence" value="ECO:0007669"/>
    <property type="project" value="InterPro"/>
</dbReference>
<keyword evidence="1" id="KW-0378">Hydrolase</keyword>
<protein>
    <submittedName>
        <fullName evidence="3">Glucosamine-6-phosphate deaminase</fullName>
    </submittedName>
</protein>
<dbReference type="InterPro" id="IPR006148">
    <property type="entry name" value="Glc/Gal-6P_isomerase"/>
</dbReference>
<dbReference type="CDD" id="cd01399">
    <property type="entry name" value="GlcN6P_deaminase"/>
    <property type="match status" value="1"/>
</dbReference>
<dbReference type="EMBL" id="JAGVWC010000006">
    <property type="protein sequence ID" value="MBS3061077.1"/>
    <property type="molecule type" value="Genomic_DNA"/>
</dbReference>
<evidence type="ECO:0000259" key="2">
    <source>
        <dbReference type="Pfam" id="PF01182"/>
    </source>
</evidence>
<evidence type="ECO:0000313" key="4">
    <source>
        <dbReference type="Proteomes" id="UP000675968"/>
    </source>
</evidence>
<evidence type="ECO:0000256" key="1">
    <source>
        <dbReference type="ARBA" id="ARBA00022801"/>
    </source>
</evidence>
<name>A0A8T4L3G0_9ARCH</name>
<feature type="domain" description="Glucosamine/galactosamine-6-phosphate isomerase" evidence="2">
    <location>
        <begin position="11"/>
        <end position="222"/>
    </location>
</feature>
<dbReference type="PANTHER" id="PTHR11280">
    <property type="entry name" value="GLUCOSAMINE-6-PHOSPHATE ISOMERASE"/>
    <property type="match status" value="1"/>
</dbReference>
<dbReference type="GO" id="GO:0019262">
    <property type="term" value="P:N-acetylneuraminate catabolic process"/>
    <property type="evidence" value="ECO:0007669"/>
    <property type="project" value="TreeGrafter"/>
</dbReference>
<dbReference type="AlphaFoldDB" id="A0A8T4L3G0"/>
<organism evidence="3 4">
    <name type="scientific">Candidatus Iainarchaeum sp</name>
    <dbReference type="NCBI Taxonomy" id="3101447"/>
    <lineage>
        <taxon>Archaea</taxon>
        <taxon>Candidatus Iainarchaeota</taxon>
        <taxon>Candidatus Iainarchaeia</taxon>
        <taxon>Candidatus Iainarchaeales</taxon>
        <taxon>Candidatus Iainarchaeaceae</taxon>
        <taxon>Candidatus Iainarchaeum</taxon>
    </lineage>
</organism>
<dbReference type="GO" id="GO:0004342">
    <property type="term" value="F:glucosamine-6-phosphate deaminase activity"/>
    <property type="evidence" value="ECO:0007669"/>
    <property type="project" value="InterPro"/>
</dbReference>
<dbReference type="Gene3D" id="3.40.50.1360">
    <property type="match status" value="1"/>
</dbReference>